<evidence type="ECO:0000313" key="2">
    <source>
        <dbReference type="Proteomes" id="UP000198346"/>
    </source>
</evidence>
<dbReference type="SUPFAM" id="SSF117281">
    <property type="entry name" value="Kelch motif"/>
    <property type="match status" value="1"/>
</dbReference>
<dbReference type="EMBL" id="FZQA01000003">
    <property type="protein sequence ID" value="SNT73632.1"/>
    <property type="molecule type" value="Genomic_DNA"/>
</dbReference>
<dbReference type="Proteomes" id="UP000198346">
    <property type="component" value="Unassembled WGS sequence"/>
</dbReference>
<protein>
    <submittedName>
        <fullName evidence="1">Kelch motif-containing protein</fullName>
    </submittedName>
</protein>
<name>A0A239PUM7_9PROT</name>
<dbReference type="InterPro" id="IPR015915">
    <property type="entry name" value="Kelch-typ_b-propeller"/>
</dbReference>
<gene>
    <name evidence="1" type="ORF">SAMN06297382_1913</name>
</gene>
<evidence type="ECO:0000313" key="1">
    <source>
        <dbReference type="EMBL" id="SNT73632.1"/>
    </source>
</evidence>
<dbReference type="AlphaFoldDB" id="A0A239PUM7"/>
<dbReference type="InterPro" id="IPR006652">
    <property type="entry name" value="Kelch_1"/>
</dbReference>
<dbReference type="Pfam" id="PF24681">
    <property type="entry name" value="Kelch_KLHDC2_KLHL20_DRC7"/>
    <property type="match status" value="1"/>
</dbReference>
<proteinExistence type="predicted"/>
<dbReference type="Gene3D" id="2.120.10.80">
    <property type="entry name" value="Kelch-type beta propeller"/>
    <property type="match status" value="2"/>
</dbReference>
<dbReference type="OrthoDB" id="9769308at2"/>
<dbReference type="RefSeq" id="WP_089412364.1">
    <property type="nucleotide sequence ID" value="NZ_FZQA01000003.1"/>
</dbReference>
<dbReference type="PROSITE" id="PS51318">
    <property type="entry name" value="TAT"/>
    <property type="match status" value="1"/>
</dbReference>
<accession>A0A239PUM7</accession>
<dbReference type="PANTHER" id="PTHR46375">
    <property type="entry name" value="KELCH REPEAT AND BTB DOMAIN-CONTAINING PROTEIN 13-RELATED"/>
    <property type="match status" value="1"/>
</dbReference>
<keyword evidence="2" id="KW-1185">Reference proteome</keyword>
<sequence length="366" mass="38850">MSHPDRRDVILGGTAAAATALGIAGARAHPHPPSPGAWAARADMPFPVQEIYPAAFERIEVGARAAKPASVRLLVNAGGMTPAPDSPFAATAATTIYDPARDDWRHGPALPQARHHLALVALHGRLYAAGGFASDAEGGWRMRAELWRLDDLDAGAWAPAAPLPAPQAEAVAVALNGFLHIVGGRSPATSRNLHWRDHIDVDRHQAYDPRRDEWFERRPIPTPRNSAAGAVLGGLLYVVGGRTVRGGVMPTAEVYDPLADRWDRIAPLPKAMNKKAPHGQAGLAAAAWNGKVYAMGGEWFDDAGGGVYADAWEYDPRADKWRAVAPMPRPRHGLGAVALDDGIYVCGGATSPGAKATSAFLDRFSV</sequence>
<reference evidence="1 2" key="1">
    <citation type="submission" date="2017-07" db="EMBL/GenBank/DDBJ databases">
        <authorList>
            <person name="Sun Z.S."/>
            <person name="Albrecht U."/>
            <person name="Echele G."/>
            <person name="Lee C.C."/>
        </authorList>
    </citation>
    <scope>NUCLEOTIDE SEQUENCE [LARGE SCALE GENOMIC DNA]</scope>
    <source>
        <strain evidence="1 2">CGMCC 1.12710</strain>
    </source>
</reference>
<dbReference type="InterPro" id="IPR052392">
    <property type="entry name" value="Kelch-BTB_domain-containing"/>
</dbReference>
<organism evidence="1 2">
    <name type="scientific">Amphiplicatus metriothermophilus</name>
    <dbReference type="NCBI Taxonomy" id="1519374"/>
    <lineage>
        <taxon>Bacteria</taxon>
        <taxon>Pseudomonadati</taxon>
        <taxon>Pseudomonadota</taxon>
        <taxon>Alphaproteobacteria</taxon>
        <taxon>Parvularculales</taxon>
        <taxon>Parvularculaceae</taxon>
        <taxon>Amphiplicatus</taxon>
    </lineage>
</organism>
<dbReference type="PANTHER" id="PTHR46375:SF3">
    <property type="entry name" value="KELCH REPEAT AND BTB DOMAIN-CONTAINING PROTEIN 13"/>
    <property type="match status" value="1"/>
</dbReference>
<dbReference type="SMART" id="SM00612">
    <property type="entry name" value="Kelch"/>
    <property type="match status" value="5"/>
</dbReference>
<dbReference type="InterPro" id="IPR006311">
    <property type="entry name" value="TAT_signal"/>
</dbReference>